<sequence length="282" mass="27904">MKKILLATSILAATTGFAAAEVAVSGAARMGLVYDGNDTEFSSRIRVTFSMSGETDSGLSFGASIRADQAGTGNAGADGAGGAFGGDDMDAGTVYISGAFGKLTFGDNDSAANVLVGNVSGVGFTGLGDFNELGYLGQVDTSALYEYSTGALSFALSSSQLNTDDAVSVAVKYSTDAFSVALGYEDDAADSQISLGGSATFGAATVKAVVADVDSAADTAFALSVDYAMDATTVTAFYADHGAVDGFGLGASYDLGGGAALVGGVVDNGVDTVADLGVTMKF</sequence>
<evidence type="ECO:0000313" key="4">
    <source>
        <dbReference type="Proteomes" id="UP000628984"/>
    </source>
</evidence>
<dbReference type="EMBL" id="BMYQ01000002">
    <property type="protein sequence ID" value="GGW26267.1"/>
    <property type="molecule type" value="Genomic_DNA"/>
</dbReference>
<dbReference type="AlphaFoldDB" id="A0A918MIW0"/>
<dbReference type="SUPFAM" id="SSF56935">
    <property type="entry name" value="Porins"/>
    <property type="match status" value="1"/>
</dbReference>
<feature type="chain" id="PRO_5037080896" evidence="1">
    <location>
        <begin position="19"/>
        <end position="282"/>
    </location>
</feature>
<reference evidence="3" key="1">
    <citation type="journal article" date="2014" name="Int. J. Syst. Evol. Microbiol.">
        <title>Complete genome sequence of Corynebacterium casei LMG S-19264T (=DSM 44701T), isolated from a smear-ripened cheese.</title>
        <authorList>
            <consortium name="US DOE Joint Genome Institute (JGI-PGF)"/>
            <person name="Walter F."/>
            <person name="Albersmeier A."/>
            <person name="Kalinowski J."/>
            <person name="Ruckert C."/>
        </authorList>
    </citation>
    <scope>NUCLEOTIDE SEQUENCE</scope>
    <source>
        <strain evidence="3">KCTC 23714</strain>
    </source>
</reference>
<reference evidence="3" key="2">
    <citation type="submission" date="2020-09" db="EMBL/GenBank/DDBJ databases">
        <authorList>
            <person name="Sun Q."/>
            <person name="Kim S."/>
        </authorList>
    </citation>
    <scope>NUCLEOTIDE SEQUENCE</scope>
    <source>
        <strain evidence="3">KCTC 23714</strain>
    </source>
</reference>
<comment type="caution">
    <text evidence="3">The sequence shown here is derived from an EMBL/GenBank/DDBJ whole genome shotgun (WGS) entry which is preliminary data.</text>
</comment>
<dbReference type="Proteomes" id="UP000628984">
    <property type="component" value="Unassembled WGS sequence"/>
</dbReference>
<dbReference type="InterPro" id="IPR023614">
    <property type="entry name" value="Porin_dom_sf"/>
</dbReference>
<evidence type="ECO:0000259" key="2">
    <source>
        <dbReference type="Pfam" id="PF13609"/>
    </source>
</evidence>
<protein>
    <submittedName>
        <fullName evidence="3">Porin</fullName>
    </submittedName>
</protein>
<evidence type="ECO:0000313" key="3">
    <source>
        <dbReference type="EMBL" id="GGW26267.1"/>
    </source>
</evidence>
<dbReference type="Pfam" id="PF13609">
    <property type="entry name" value="Porin_4"/>
    <property type="match status" value="1"/>
</dbReference>
<keyword evidence="4" id="KW-1185">Reference proteome</keyword>
<proteinExistence type="predicted"/>
<feature type="signal peptide" evidence="1">
    <location>
        <begin position="1"/>
        <end position="18"/>
    </location>
</feature>
<evidence type="ECO:0000256" key="1">
    <source>
        <dbReference type="SAM" id="SignalP"/>
    </source>
</evidence>
<dbReference type="RefSeq" id="WP_189633025.1">
    <property type="nucleotide sequence ID" value="NZ_BMYQ01000002.1"/>
</dbReference>
<dbReference type="GO" id="GO:0016020">
    <property type="term" value="C:membrane"/>
    <property type="evidence" value="ECO:0007669"/>
    <property type="project" value="InterPro"/>
</dbReference>
<dbReference type="InterPro" id="IPR033900">
    <property type="entry name" value="Gram_neg_porin_domain"/>
</dbReference>
<accession>A0A918MIW0</accession>
<dbReference type="GO" id="GO:0015288">
    <property type="term" value="F:porin activity"/>
    <property type="evidence" value="ECO:0007669"/>
    <property type="project" value="InterPro"/>
</dbReference>
<dbReference type="Gene3D" id="2.40.160.10">
    <property type="entry name" value="Porin"/>
    <property type="match status" value="1"/>
</dbReference>
<keyword evidence="1" id="KW-0732">Signal</keyword>
<gene>
    <name evidence="3" type="ORF">GCM10011452_13030</name>
</gene>
<name>A0A918MIW0_9RHOB</name>
<organism evidence="3 4">
    <name type="scientific">Gemmobacter lanyuensis</name>
    <dbReference type="NCBI Taxonomy" id="1054497"/>
    <lineage>
        <taxon>Bacteria</taxon>
        <taxon>Pseudomonadati</taxon>
        <taxon>Pseudomonadota</taxon>
        <taxon>Alphaproteobacteria</taxon>
        <taxon>Rhodobacterales</taxon>
        <taxon>Paracoccaceae</taxon>
        <taxon>Gemmobacter</taxon>
    </lineage>
</organism>
<feature type="domain" description="Porin" evidence="2">
    <location>
        <begin position="7"/>
        <end position="265"/>
    </location>
</feature>